<dbReference type="EMBL" id="FWDO01000005">
    <property type="protein sequence ID" value="SLM18724.1"/>
    <property type="molecule type" value="Genomic_DNA"/>
</dbReference>
<sequence>MKIEATKQQLIEFLESHVLTPVEHHIGADETIKRKVRATRMHLNNLRSAEEVEDFFWNTMASDHGIDSYIRIRAIGGITFEDVRQEFKSPYGRTKANYFNK</sequence>
<dbReference type="AlphaFoldDB" id="A0A3P3XRC0"/>
<gene>
    <name evidence="1" type="ORF">SPIRO4BDMA_50239</name>
</gene>
<organism evidence="1">
    <name type="scientific">uncultured spirochete</name>
    <dbReference type="NCBI Taxonomy" id="156406"/>
    <lineage>
        <taxon>Bacteria</taxon>
        <taxon>Pseudomonadati</taxon>
        <taxon>Spirochaetota</taxon>
        <taxon>Spirochaetia</taxon>
        <taxon>Spirochaetales</taxon>
        <taxon>environmental samples</taxon>
    </lineage>
</organism>
<protein>
    <submittedName>
        <fullName evidence="1">Uncharacterized protein</fullName>
    </submittedName>
</protein>
<accession>A0A3P3XRC0</accession>
<name>A0A3P3XRC0_9SPIR</name>
<reference evidence="1" key="1">
    <citation type="submission" date="2017-02" db="EMBL/GenBank/DDBJ databases">
        <authorList>
            <person name="Regsiter A."/>
            <person name="William W."/>
        </authorList>
    </citation>
    <scope>NUCLEOTIDE SEQUENCE</scope>
    <source>
        <strain evidence="1">BdmA 4</strain>
    </source>
</reference>
<evidence type="ECO:0000313" key="1">
    <source>
        <dbReference type="EMBL" id="SLM18724.1"/>
    </source>
</evidence>
<proteinExistence type="predicted"/>